<protein>
    <recommendedName>
        <fullName evidence="2">MUN domain-containing protein</fullName>
    </recommendedName>
</protein>
<dbReference type="GO" id="GO:0016079">
    <property type="term" value="P:synaptic vesicle exocytosis"/>
    <property type="evidence" value="ECO:0007669"/>
    <property type="project" value="InterPro"/>
</dbReference>
<accession>A0AAV2KPN1</accession>
<dbReference type="PANTHER" id="PTHR12166">
    <property type="entry name" value="CALCIUM-DEPENDENT SECRETION ACTIVATOR"/>
    <property type="match status" value="1"/>
</dbReference>
<dbReference type="AlphaFoldDB" id="A0AAV2KPN1"/>
<gene>
    <name evidence="3" type="ORF">KC01_LOCUS21324</name>
</gene>
<evidence type="ECO:0000313" key="4">
    <source>
        <dbReference type="Proteomes" id="UP001497482"/>
    </source>
</evidence>
<dbReference type="InterPro" id="IPR033227">
    <property type="entry name" value="CAPS"/>
</dbReference>
<evidence type="ECO:0000313" key="3">
    <source>
        <dbReference type="EMBL" id="CAL1592003.1"/>
    </source>
</evidence>
<keyword evidence="4" id="KW-1185">Reference proteome</keyword>
<evidence type="ECO:0000256" key="1">
    <source>
        <dbReference type="SAM" id="MobiDB-lite"/>
    </source>
</evidence>
<dbReference type="Pfam" id="PF06292">
    <property type="entry name" value="MUN"/>
    <property type="match status" value="1"/>
</dbReference>
<dbReference type="GO" id="GO:1990504">
    <property type="term" value="P:dense core granule exocytosis"/>
    <property type="evidence" value="ECO:0007669"/>
    <property type="project" value="InterPro"/>
</dbReference>
<dbReference type="Proteomes" id="UP001497482">
    <property type="component" value="Chromosome 2"/>
</dbReference>
<organism evidence="3 4">
    <name type="scientific">Knipowitschia caucasica</name>
    <name type="common">Caucasian dwarf goby</name>
    <name type="synonym">Pomatoschistus caucasicus</name>
    <dbReference type="NCBI Taxonomy" id="637954"/>
    <lineage>
        <taxon>Eukaryota</taxon>
        <taxon>Metazoa</taxon>
        <taxon>Chordata</taxon>
        <taxon>Craniata</taxon>
        <taxon>Vertebrata</taxon>
        <taxon>Euteleostomi</taxon>
        <taxon>Actinopterygii</taxon>
        <taxon>Neopterygii</taxon>
        <taxon>Teleostei</taxon>
        <taxon>Neoteleostei</taxon>
        <taxon>Acanthomorphata</taxon>
        <taxon>Gobiaria</taxon>
        <taxon>Gobiiformes</taxon>
        <taxon>Gobioidei</taxon>
        <taxon>Gobiidae</taxon>
        <taxon>Gobiinae</taxon>
        <taxon>Knipowitschia</taxon>
    </lineage>
</organism>
<feature type="region of interest" description="Disordered" evidence="1">
    <location>
        <begin position="171"/>
        <end position="192"/>
    </location>
</feature>
<dbReference type="GO" id="GO:0098793">
    <property type="term" value="C:presynapse"/>
    <property type="evidence" value="ECO:0007669"/>
    <property type="project" value="GOC"/>
</dbReference>
<dbReference type="GO" id="GO:0045921">
    <property type="term" value="P:positive regulation of exocytosis"/>
    <property type="evidence" value="ECO:0007669"/>
    <property type="project" value="TreeGrafter"/>
</dbReference>
<dbReference type="GO" id="GO:0098978">
    <property type="term" value="C:glutamatergic synapse"/>
    <property type="evidence" value="ECO:0007669"/>
    <property type="project" value="TreeGrafter"/>
</dbReference>
<proteinExistence type="predicted"/>
<dbReference type="EMBL" id="OZ035824">
    <property type="protein sequence ID" value="CAL1592003.1"/>
    <property type="molecule type" value="Genomic_DNA"/>
</dbReference>
<feature type="domain" description="MUN" evidence="2">
    <location>
        <begin position="15"/>
        <end position="54"/>
    </location>
</feature>
<name>A0AAV2KPN1_KNICA</name>
<sequence length="192" mass="21493">MRILPSPPLKAHGAAFQQWYTTCMKSVCVWLTDRLDLQLHVYQLKSLIKIVKATPVNVNKIMDALFSDITSVWQRWEGGGAFHSPRKHRTRLEHGKQFWVGGLIEFSGGRAAPPPSRVSHSLTHSVTHRVSFSVRAPLVRHSLHSARAQCPLTARDPGCCVDDVTRISHKSRAELPETHSRLGAEQSATEPH</sequence>
<evidence type="ECO:0000259" key="2">
    <source>
        <dbReference type="Pfam" id="PF06292"/>
    </source>
</evidence>
<dbReference type="InterPro" id="IPR010439">
    <property type="entry name" value="MUN_dom"/>
</dbReference>
<feature type="compositionally biased region" description="Basic and acidic residues" evidence="1">
    <location>
        <begin position="171"/>
        <end position="182"/>
    </location>
</feature>
<dbReference type="PANTHER" id="PTHR12166:SF7">
    <property type="entry name" value="CALCIUM-DEPENDENT SECRETION ACTIVATOR 2"/>
    <property type="match status" value="1"/>
</dbReference>
<reference evidence="3 4" key="1">
    <citation type="submission" date="2024-04" db="EMBL/GenBank/DDBJ databases">
        <authorList>
            <person name="Waldvogel A.-M."/>
            <person name="Schoenle A."/>
        </authorList>
    </citation>
    <scope>NUCLEOTIDE SEQUENCE [LARGE SCALE GENOMIC DNA]</scope>
</reference>